<evidence type="ECO:0000313" key="2">
    <source>
        <dbReference type="Proteomes" id="UP000299102"/>
    </source>
</evidence>
<accession>A0A4C1U0J4</accession>
<protein>
    <recommendedName>
        <fullName evidence="3">115 kDa protein in type-1 retrotransposable element R1DM</fullName>
    </recommendedName>
</protein>
<organism evidence="1 2">
    <name type="scientific">Eumeta variegata</name>
    <name type="common">Bagworm moth</name>
    <name type="synonym">Eumeta japonica</name>
    <dbReference type="NCBI Taxonomy" id="151549"/>
    <lineage>
        <taxon>Eukaryota</taxon>
        <taxon>Metazoa</taxon>
        <taxon>Ecdysozoa</taxon>
        <taxon>Arthropoda</taxon>
        <taxon>Hexapoda</taxon>
        <taxon>Insecta</taxon>
        <taxon>Pterygota</taxon>
        <taxon>Neoptera</taxon>
        <taxon>Endopterygota</taxon>
        <taxon>Lepidoptera</taxon>
        <taxon>Glossata</taxon>
        <taxon>Ditrysia</taxon>
        <taxon>Tineoidea</taxon>
        <taxon>Psychidae</taxon>
        <taxon>Oiketicinae</taxon>
        <taxon>Eumeta</taxon>
    </lineage>
</organism>
<comment type="caution">
    <text evidence="1">The sequence shown here is derived from an EMBL/GenBank/DDBJ whole genome shotgun (WGS) entry which is preliminary data.</text>
</comment>
<dbReference type="OrthoDB" id="411823at2759"/>
<dbReference type="AlphaFoldDB" id="A0A4C1U0J4"/>
<name>A0A4C1U0J4_EUMVA</name>
<gene>
    <name evidence="1" type="ORF">EVAR_75156_1</name>
</gene>
<keyword evidence="2" id="KW-1185">Reference proteome</keyword>
<dbReference type="Proteomes" id="UP000299102">
    <property type="component" value="Unassembled WGS sequence"/>
</dbReference>
<reference evidence="1 2" key="1">
    <citation type="journal article" date="2019" name="Commun. Biol.">
        <title>The bagworm genome reveals a unique fibroin gene that provides high tensile strength.</title>
        <authorList>
            <person name="Kono N."/>
            <person name="Nakamura H."/>
            <person name="Ohtoshi R."/>
            <person name="Tomita M."/>
            <person name="Numata K."/>
            <person name="Arakawa K."/>
        </authorList>
    </citation>
    <scope>NUCLEOTIDE SEQUENCE [LARGE SCALE GENOMIC DNA]</scope>
</reference>
<evidence type="ECO:0008006" key="3">
    <source>
        <dbReference type="Google" id="ProtNLM"/>
    </source>
</evidence>
<proteinExistence type="predicted"/>
<sequence length="164" mass="18338">MVNTEAFSRSRCAAFICKMASSPKADDVVLAFSSESSSTIENAANEAMKIVTKWGSENKLHFAPQKTQATVLMKKLKFKNPTIQDHIYTAVIKPFMMYAWITWAPATELEMIRSALNSLQRGFAIKICRVYRTVSFTSAMILAGLLSLDLRAWEAEALYKAKKG</sequence>
<dbReference type="EMBL" id="BGZK01000112">
    <property type="protein sequence ID" value="GBP19863.1"/>
    <property type="molecule type" value="Genomic_DNA"/>
</dbReference>
<evidence type="ECO:0000313" key="1">
    <source>
        <dbReference type="EMBL" id="GBP19863.1"/>
    </source>
</evidence>